<keyword evidence="1" id="KW-0175">Coiled coil</keyword>
<proteinExistence type="predicted"/>
<comment type="caution">
    <text evidence="3">The sequence shown here is derived from an EMBL/GenBank/DDBJ whole genome shotgun (WGS) entry which is preliminary data.</text>
</comment>
<feature type="compositionally biased region" description="Basic and acidic residues" evidence="2">
    <location>
        <begin position="192"/>
        <end position="211"/>
    </location>
</feature>
<sequence length="297" mass="31231">MTPSGSGLDFDEVADELYGLPSGDFTGRRNALARQARGAGDRDLATAIAALRRPTQSAWLLNQWIRRHPDGADEITELAAALRDAQRRADAARMRDLSARRQQVIAEVAGRVTHLAADLGVTVSGAADREIVATLRAAVADESTATLLCRGRMVAAAEYTGFGPAGIVAVPAPTTAEEAQGDTGDGRAGQGEAERSAAREHTRAELRRARETATSAQQGATDAQATATAARDAAEVLAADADRLRAELARVEQELGFARRRATAAEHEYASVAKESAAASARVAALEQELGELDDHS</sequence>
<dbReference type="AlphaFoldDB" id="A0A3N4G4I4"/>
<reference evidence="3 4" key="1">
    <citation type="submission" date="2018-11" db="EMBL/GenBank/DDBJ databases">
        <title>Draft genome sequence of Gordonia sp. RS15-1S isolated from rice stems.</title>
        <authorList>
            <person name="Muangham S."/>
        </authorList>
    </citation>
    <scope>NUCLEOTIDE SEQUENCE [LARGE SCALE GENOMIC DNA]</scope>
    <source>
        <strain evidence="3 4">RS15-1S</strain>
    </source>
</reference>
<feature type="region of interest" description="Disordered" evidence="2">
    <location>
        <begin position="175"/>
        <end position="227"/>
    </location>
</feature>
<dbReference type="RefSeq" id="WP_123932151.1">
    <property type="nucleotide sequence ID" value="NZ_JBPSDP010000015.1"/>
</dbReference>
<evidence type="ECO:0000256" key="1">
    <source>
        <dbReference type="SAM" id="Coils"/>
    </source>
</evidence>
<evidence type="ECO:0000256" key="2">
    <source>
        <dbReference type="SAM" id="MobiDB-lite"/>
    </source>
</evidence>
<feature type="compositionally biased region" description="Low complexity" evidence="2">
    <location>
        <begin position="212"/>
        <end position="227"/>
    </location>
</feature>
<organism evidence="3 4">
    <name type="scientific">Gordonia oryzae</name>
    <dbReference type="NCBI Taxonomy" id="2487349"/>
    <lineage>
        <taxon>Bacteria</taxon>
        <taxon>Bacillati</taxon>
        <taxon>Actinomycetota</taxon>
        <taxon>Actinomycetes</taxon>
        <taxon>Mycobacteriales</taxon>
        <taxon>Gordoniaceae</taxon>
        <taxon>Gordonia</taxon>
    </lineage>
</organism>
<evidence type="ECO:0000313" key="3">
    <source>
        <dbReference type="EMBL" id="RPA57799.1"/>
    </source>
</evidence>
<dbReference type="OrthoDB" id="3541690at2"/>
<accession>A0A3N4G4I4</accession>
<gene>
    <name evidence="3" type="ORF">EF294_17100</name>
</gene>
<dbReference type="Proteomes" id="UP000267536">
    <property type="component" value="Unassembled WGS sequence"/>
</dbReference>
<name>A0A3N4G4I4_9ACTN</name>
<feature type="coiled-coil region" evidence="1">
    <location>
        <begin position="227"/>
        <end position="289"/>
    </location>
</feature>
<dbReference type="EMBL" id="RKMH01000014">
    <property type="protein sequence ID" value="RPA57799.1"/>
    <property type="molecule type" value="Genomic_DNA"/>
</dbReference>
<evidence type="ECO:0000313" key="4">
    <source>
        <dbReference type="Proteomes" id="UP000267536"/>
    </source>
</evidence>
<protein>
    <submittedName>
        <fullName evidence="3">Uncharacterized protein</fullName>
    </submittedName>
</protein>
<keyword evidence="4" id="KW-1185">Reference proteome</keyword>